<dbReference type="Proteomes" id="UP000245207">
    <property type="component" value="Unassembled WGS sequence"/>
</dbReference>
<evidence type="ECO:0000313" key="3">
    <source>
        <dbReference type="EMBL" id="PWA73115.1"/>
    </source>
</evidence>
<dbReference type="EMBL" id="PKPP01002788">
    <property type="protein sequence ID" value="PWA73115.1"/>
    <property type="molecule type" value="Genomic_DNA"/>
</dbReference>
<dbReference type="STRING" id="35608.A0A2U1NHX2"/>
<keyword evidence="5" id="KW-1185">Reference proteome</keyword>
<organism evidence="3 5">
    <name type="scientific">Artemisia annua</name>
    <name type="common">Sweet wormwood</name>
    <dbReference type="NCBI Taxonomy" id="35608"/>
    <lineage>
        <taxon>Eukaryota</taxon>
        <taxon>Viridiplantae</taxon>
        <taxon>Streptophyta</taxon>
        <taxon>Embryophyta</taxon>
        <taxon>Tracheophyta</taxon>
        <taxon>Spermatophyta</taxon>
        <taxon>Magnoliopsida</taxon>
        <taxon>eudicotyledons</taxon>
        <taxon>Gunneridae</taxon>
        <taxon>Pentapetalae</taxon>
        <taxon>asterids</taxon>
        <taxon>campanulids</taxon>
        <taxon>Asterales</taxon>
        <taxon>Asteraceae</taxon>
        <taxon>Asteroideae</taxon>
        <taxon>Anthemideae</taxon>
        <taxon>Artemisiinae</taxon>
        <taxon>Artemisia</taxon>
    </lineage>
</organism>
<feature type="domain" description="HMA" evidence="2">
    <location>
        <begin position="3"/>
        <end position="74"/>
    </location>
</feature>
<dbReference type="PROSITE" id="PS50846">
    <property type="entry name" value="HMA_2"/>
    <property type="match status" value="1"/>
</dbReference>
<comment type="subcellular location">
    <subcellularLocation>
        <location evidence="1">Membrane</location>
        <topology evidence="1">Peripheral membrane protein</topology>
    </subcellularLocation>
</comment>
<evidence type="ECO:0000259" key="2">
    <source>
        <dbReference type="PROSITE" id="PS50846"/>
    </source>
</evidence>
<name>A0A2U1NHX2_ARTAN</name>
<dbReference type="InterPro" id="IPR044296">
    <property type="entry name" value="HIPP46"/>
</dbReference>
<dbReference type="EMBL" id="PKPP01001842">
    <property type="protein sequence ID" value="PWA79537.1"/>
    <property type="molecule type" value="Genomic_DNA"/>
</dbReference>
<dbReference type="GO" id="GO:0016020">
    <property type="term" value="C:membrane"/>
    <property type="evidence" value="ECO:0007669"/>
    <property type="project" value="UniProtKB-SubCell"/>
</dbReference>
<dbReference type="PANTHER" id="PTHR46371">
    <property type="entry name" value="OS04G0464100 PROTEIN"/>
    <property type="match status" value="1"/>
</dbReference>
<dbReference type="GO" id="GO:0009626">
    <property type="term" value="P:plant-type hypersensitive response"/>
    <property type="evidence" value="ECO:0007669"/>
    <property type="project" value="UniProtKB-KW"/>
</dbReference>
<accession>A0A2U1NHX2</accession>
<dbReference type="OrthoDB" id="692882at2759"/>
<protein>
    <recommendedName>
        <fullName evidence="2">HMA domain-containing protein</fullName>
    </recommendedName>
</protein>
<reference evidence="3 5" key="1">
    <citation type="journal article" date="2018" name="Mol. Plant">
        <title>The genome of Artemisia annua provides insight into the evolution of Asteraceae family and artemisinin biosynthesis.</title>
        <authorList>
            <person name="Shen Q."/>
            <person name="Zhang L."/>
            <person name="Liao Z."/>
            <person name="Wang S."/>
            <person name="Yan T."/>
            <person name="Shi P."/>
            <person name="Liu M."/>
            <person name="Fu X."/>
            <person name="Pan Q."/>
            <person name="Wang Y."/>
            <person name="Lv Z."/>
            <person name="Lu X."/>
            <person name="Zhang F."/>
            <person name="Jiang W."/>
            <person name="Ma Y."/>
            <person name="Chen M."/>
            <person name="Hao X."/>
            <person name="Li L."/>
            <person name="Tang Y."/>
            <person name="Lv G."/>
            <person name="Zhou Y."/>
            <person name="Sun X."/>
            <person name="Brodelius P.E."/>
            <person name="Rose J.K.C."/>
            <person name="Tang K."/>
        </authorList>
    </citation>
    <scope>NUCLEOTIDE SEQUENCE [LARGE SCALE GENOMIC DNA]</scope>
    <source>
        <strain evidence="5">cv. Huhao1</strain>
        <tissue evidence="3">Leaf</tissue>
    </source>
</reference>
<comment type="caution">
    <text evidence="3">The sequence shown here is derived from an EMBL/GenBank/DDBJ whole genome shotgun (WGS) entry which is preliminary data.</text>
</comment>
<dbReference type="Gene3D" id="3.30.70.100">
    <property type="match status" value="1"/>
</dbReference>
<gene>
    <name evidence="4" type="ORF">CTI12_AA191240</name>
    <name evidence="3" type="ORF">CTI12_AA263990</name>
</gene>
<evidence type="ECO:0000313" key="5">
    <source>
        <dbReference type="Proteomes" id="UP000245207"/>
    </source>
</evidence>
<sequence>MAKKKMVLEVAMRCKTCQTKALQIVAETRGVESVALEGEDSLKNQVVVIGTGVDVTGLTKSLRKKVGHTEIQSVSDVEEEDDD</sequence>
<dbReference type="GO" id="GO:0046872">
    <property type="term" value="F:metal ion binding"/>
    <property type="evidence" value="ECO:0007669"/>
    <property type="project" value="InterPro"/>
</dbReference>
<evidence type="ECO:0000313" key="4">
    <source>
        <dbReference type="EMBL" id="PWA79537.1"/>
    </source>
</evidence>
<dbReference type="InterPro" id="IPR006121">
    <property type="entry name" value="HMA_dom"/>
</dbReference>
<proteinExistence type="predicted"/>
<evidence type="ECO:0000256" key="1">
    <source>
        <dbReference type="ARBA" id="ARBA00004170"/>
    </source>
</evidence>
<dbReference type="AlphaFoldDB" id="A0A2U1NHX2"/>